<name>A0ABZ1LH92_9ACTN</name>
<dbReference type="Proteomes" id="UP001622594">
    <property type="component" value="Chromosome"/>
</dbReference>
<evidence type="ECO:0000313" key="3">
    <source>
        <dbReference type="Proteomes" id="UP001622594"/>
    </source>
</evidence>
<dbReference type="RefSeq" id="WP_327160836.1">
    <property type="nucleotide sequence ID" value="NZ_CP108188.1"/>
</dbReference>
<keyword evidence="3" id="KW-1185">Reference proteome</keyword>
<gene>
    <name evidence="2" type="ORF">OG814_33505</name>
</gene>
<reference evidence="2 3" key="1">
    <citation type="submission" date="2022-10" db="EMBL/GenBank/DDBJ databases">
        <title>The complete genomes of actinobacterial strains from the NBC collection.</title>
        <authorList>
            <person name="Joergensen T.S."/>
            <person name="Alvarez Arevalo M."/>
            <person name="Sterndorff E.B."/>
            <person name="Faurdal D."/>
            <person name="Vuksanovic O."/>
            <person name="Mourched A.-S."/>
            <person name="Charusanti P."/>
            <person name="Shaw S."/>
            <person name="Blin K."/>
            <person name="Weber T."/>
        </authorList>
    </citation>
    <scope>NUCLEOTIDE SEQUENCE [LARGE SCALE GENOMIC DNA]</scope>
    <source>
        <strain evidence="2 3">NBC_00123</strain>
    </source>
</reference>
<evidence type="ECO:0000256" key="1">
    <source>
        <dbReference type="SAM" id="MobiDB-lite"/>
    </source>
</evidence>
<accession>A0ABZ1LH92</accession>
<feature type="region of interest" description="Disordered" evidence="1">
    <location>
        <begin position="53"/>
        <end position="124"/>
    </location>
</feature>
<organism evidence="2 3">
    <name type="scientific">Streptomyces zaomyceticus</name>
    <dbReference type="NCBI Taxonomy" id="68286"/>
    <lineage>
        <taxon>Bacteria</taxon>
        <taxon>Bacillati</taxon>
        <taxon>Actinomycetota</taxon>
        <taxon>Actinomycetes</taxon>
        <taxon>Kitasatosporales</taxon>
        <taxon>Streptomycetaceae</taxon>
        <taxon>Streptomyces</taxon>
    </lineage>
</organism>
<evidence type="ECO:0000313" key="2">
    <source>
        <dbReference type="EMBL" id="WTR73857.1"/>
    </source>
</evidence>
<proteinExistence type="predicted"/>
<sequence length="124" mass="13087">MEPEENPQPPHPAELELMKVRAGMAAGLTFEQSTRLQGTTVEALTADAQTLAAELGAANPAPPAPRSGGNRGPDVGSGGRGVSDGAALYRSRHNIDEDGNRPAKKPIPTGNRNPFVENDYTMER</sequence>
<protein>
    <submittedName>
        <fullName evidence="2">Uncharacterized protein</fullName>
    </submittedName>
</protein>
<dbReference type="EMBL" id="CP108188">
    <property type="protein sequence ID" value="WTR73857.1"/>
    <property type="molecule type" value="Genomic_DNA"/>
</dbReference>
<feature type="compositionally biased region" description="Gly residues" evidence="1">
    <location>
        <begin position="69"/>
        <end position="82"/>
    </location>
</feature>